<dbReference type="EMBL" id="BAAASE010000002">
    <property type="protein sequence ID" value="GAA2391697.1"/>
    <property type="molecule type" value="Genomic_DNA"/>
</dbReference>
<reference evidence="3 4" key="1">
    <citation type="journal article" date="2019" name="Int. J. Syst. Evol. Microbiol.">
        <title>The Global Catalogue of Microorganisms (GCM) 10K type strain sequencing project: providing services to taxonomists for standard genome sequencing and annotation.</title>
        <authorList>
            <consortium name="The Broad Institute Genomics Platform"/>
            <consortium name="The Broad Institute Genome Sequencing Center for Infectious Disease"/>
            <person name="Wu L."/>
            <person name="Ma J."/>
        </authorList>
    </citation>
    <scope>NUCLEOTIDE SEQUENCE [LARGE SCALE GENOMIC DNA]</scope>
    <source>
        <strain evidence="3 4">JCM 4358</strain>
    </source>
</reference>
<feature type="repeat" description="TPR" evidence="1">
    <location>
        <begin position="1108"/>
        <end position="1141"/>
    </location>
</feature>
<dbReference type="NCBIfam" id="NF047832">
    <property type="entry name" value="caspase_w_EACC1"/>
    <property type="match status" value="1"/>
</dbReference>
<dbReference type="Gene3D" id="1.25.40.10">
    <property type="entry name" value="Tetratricopeptide repeat domain"/>
    <property type="match status" value="4"/>
</dbReference>
<evidence type="ECO:0000259" key="2">
    <source>
        <dbReference type="Pfam" id="PF00656"/>
    </source>
</evidence>
<feature type="repeat" description="TPR" evidence="1">
    <location>
        <begin position="788"/>
        <end position="821"/>
    </location>
</feature>
<feature type="repeat" description="TPR" evidence="1">
    <location>
        <begin position="988"/>
        <end position="1021"/>
    </location>
</feature>
<evidence type="ECO:0000313" key="4">
    <source>
        <dbReference type="Proteomes" id="UP001499986"/>
    </source>
</evidence>
<dbReference type="InterPro" id="IPR019734">
    <property type="entry name" value="TPR_rpt"/>
</dbReference>
<dbReference type="SUPFAM" id="SSF48452">
    <property type="entry name" value="TPR-like"/>
    <property type="match status" value="4"/>
</dbReference>
<dbReference type="InterPro" id="IPR011600">
    <property type="entry name" value="Pept_C14_caspase"/>
</dbReference>
<keyword evidence="1" id="KW-0802">TPR repeat</keyword>
<feature type="repeat" description="TPR" evidence="1">
    <location>
        <begin position="1188"/>
        <end position="1221"/>
    </location>
</feature>
<dbReference type="InterPro" id="IPR027417">
    <property type="entry name" value="P-loop_NTPase"/>
</dbReference>
<feature type="repeat" description="TPR" evidence="1">
    <location>
        <begin position="708"/>
        <end position="741"/>
    </location>
</feature>
<feature type="repeat" description="TPR" evidence="1">
    <location>
        <begin position="1228"/>
        <end position="1261"/>
    </location>
</feature>
<dbReference type="Proteomes" id="UP001499986">
    <property type="component" value="Unassembled WGS sequence"/>
</dbReference>
<dbReference type="Pfam" id="PF13424">
    <property type="entry name" value="TPR_12"/>
    <property type="match status" value="7"/>
</dbReference>
<dbReference type="PROSITE" id="PS50005">
    <property type="entry name" value="TPR"/>
    <property type="match status" value="7"/>
</dbReference>
<evidence type="ECO:0000313" key="3">
    <source>
        <dbReference type="EMBL" id="GAA2391697.1"/>
    </source>
</evidence>
<gene>
    <name evidence="3" type="ORF">GCM10010255_21300</name>
</gene>
<dbReference type="InterPro" id="IPR011990">
    <property type="entry name" value="TPR-like_helical_dom_sf"/>
</dbReference>
<dbReference type="Gene3D" id="3.40.50.300">
    <property type="entry name" value="P-loop containing nucleotide triphosphate hydrolases"/>
    <property type="match status" value="1"/>
</dbReference>
<comment type="caution">
    <text evidence="3">The sequence shown here is derived from an EMBL/GenBank/DDBJ whole genome shotgun (WGS) entry which is preliminary data.</text>
</comment>
<dbReference type="PANTHER" id="PTHR10098:SF106">
    <property type="entry name" value="TETRATRICOPEPTIDE REPEAT PROTEIN 28-LIKE PROTEIN"/>
    <property type="match status" value="1"/>
</dbReference>
<name>A0ABN3I134_9ACTN</name>
<keyword evidence="4" id="KW-1185">Reference proteome</keyword>
<feature type="repeat" description="TPR" evidence="1">
    <location>
        <begin position="1148"/>
        <end position="1181"/>
    </location>
</feature>
<feature type="domain" description="Peptidase C14 caspase" evidence="2">
    <location>
        <begin position="18"/>
        <end position="199"/>
    </location>
</feature>
<proteinExistence type="predicted"/>
<evidence type="ECO:0000256" key="1">
    <source>
        <dbReference type="PROSITE-ProRule" id="PRU00339"/>
    </source>
</evidence>
<dbReference type="SUPFAM" id="SSF52129">
    <property type="entry name" value="Caspase-like"/>
    <property type="match status" value="1"/>
</dbReference>
<dbReference type="Pfam" id="PF00656">
    <property type="entry name" value="Peptidase_C14"/>
    <property type="match status" value="1"/>
</dbReference>
<dbReference type="SUPFAM" id="SSF52540">
    <property type="entry name" value="P-loop containing nucleoside triphosphate hydrolases"/>
    <property type="match status" value="1"/>
</dbReference>
<protein>
    <recommendedName>
        <fullName evidence="2">Peptidase C14 caspase domain-containing protein</fullName>
    </recommendedName>
</protein>
<dbReference type="Gene3D" id="3.40.50.1460">
    <property type="match status" value="1"/>
</dbReference>
<sequence>MVVWPPNALIMLDQAASRAVLFGVHAYQHLPALDGVRHNVPTLRNLLTAKEAGGLAGEHCVAVPANSTPAVLLDAVQDAADHARGLLLVYYAGHGHFGRDGRTLLLGTEASRPDRPHHSVAYDEIRAIVAGSQARHRVVIVDCCFSGAALPMAGQEGDPTAADFDIEGACVLTSSAETERSLCLPDGSVFTRELTFLLRDGLSGELSEGRRGEHLAVLTMADVYEALRGRLSGRTLDGHRVPIPRMSTRDGGHRIPLATNQAHTPPAVPPSTESLEPPAPTVQVTVHTAYAATPYFTGRQDELEELERAARQPAAVCLVHGRGGQGKSELLRAAAARIAPSFPGGCLEVDLRGWTPDEQPRDPHMVIAEQLHHMGYGPDLIPEDLSARAETWRLFLKQHAVLLLLDNARDARQLAPLLPSAGSPSAVLISSRSELPELGVHWRCELPPLPAAHCVTVWHKMGVPQDTGSLDQIADRISGSPLALGPVGTSLLRGASPAAILASLAGPERYAAFPSLDAAERAAFTSAYNALDADLRNLIHQCAWHPGPDFAPDSLAAMAQRPEHEIEVRLAEIEQLLIRQRNRYGFHDSSLSYARQTAALHSAQDEEQASRHRLYRHLQIRLKQARDVLHVSARHNDQKVLNARQWLDGHAQELQAAARASSTDNWPQVADFLQAVGTSLYLDDRYIEAQELFQQILGTTSPTSFDHAGAFKGLGEIHRLQGRYEEATAAFQEALTIYQALGSRSGQAGAMQGLGEIHRLQGRDEEATAAYQEALAIFQALGDRLGQAYVTQGLGEIHQAQGRYEEATAAYQEALTIFQALGDRLGQAYVTQGLGEIHRLQDRYEEATAAYQEILAIFQALGDRLGQAGAMQGLGQIHQAQGRYEETTAAYQEALTIYQALGNRSGQAGAMLGLGEIHRLQGRDAEATAAFQEALTIYQALGDRSGQAGTMLGLGEIHQAQGRYEKTTAAFQAALTIYQALGDRSGQAGTMQGLGEIHRLQGRYEEATAAFQEALTIYQALGNRSGQADAKLGLGEIHRLQDRYEEGTAAYQEALTIYQALGNRSGQAGAMQGLGGIYRLQDRYEEGTAAFQEALAIFQALGDRLGQAYVAQGLGEIHQAQGRYEEATAAFQEALTIFQAFGDRPGQAYVAQGLGEIHQAQGRYEEATAAFQEALTVFQAFGDRLGQAYVTQGLGEIYRLQDRYEEATAAFQEALTIFQALGDRLGQAGAMQGLGQIHQAQGRYEEATAAFQEALTIYQALGNRSGQAGAMQGLGEIHRLQGRDAEATAAFQEALTIYQALGDRSGQAGAT</sequence>
<organism evidence="3 4">
    <name type="scientific">Streptomyces coeruleofuscus</name>
    <dbReference type="NCBI Taxonomy" id="66879"/>
    <lineage>
        <taxon>Bacteria</taxon>
        <taxon>Bacillati</taxon>
        <taxon>Actinomycetota</taxon>
        <taxon>Actinomycetes</taxon>
        <taxon>Kitasatosporales</taxon>
        <taxon>Streptomycetaceae</taxon>
        <taxon>Streptomyces</taxon>
    </lineage>
</organism>
<dbReference type="SMART" id="SM00028">
    <property type="entry name" value="TPR"/>
    <property type="match status" value="15"/>
</dbReference>
<dbReference type="PANTHER" id="PTHR10098">
    <property type="entry name" value="RAPSYN-RELATED"/>
    <property type="match status" value="1"/>
</dbReference>
<accession>A0ABN3I134</accession>
<dbReference type="InterPro" id="IPR029030">
    <property type="entry name" value="Caspase-like_dom_sf"/>
</dbReference>